<dbReference type="OrthoDB" id="9789030at2"/>
<feature type="domain" description="4Fe-4S ferredoxin-type" evidence="5">
    <location>
        <begin position="82"/>
        <end position="111"/>
    </location>
</feature>
<dbReference type="GO" id="GO:0046872">
    <property type="term" value="F:metal ion binding"/>
    <property type="evidence" value="ECO:0007669"/>
    <property type="project" value="UniProtKB-KW"/>
</dbReference>
<evidence type="ECO:0000313" key="7">
    <source>
        <dbReference type="Proteomes" id="UP000199073"/>
    </source>
</evidence>
<keyword evidence="1" id="KW-0004">4Fe-4S</keyword>
<keyword evidence="7" id="KW-1185">Reference proteome</keyword>
<name>A0A1H0QD23_9BACT</name>
<proteinExistence type="predicted"/>
<evidence type="ECO:0000256" key="3">
    <source>
        <dbReference type="ARBA" id="ARBA00023004"/>
    </source>
</evidence>
<gene>
    <name evidence="6" type="ORF">SAMN05660330_01952</name>
</gene>
<sequence length="150" mass="16427">MKKYMIHINSRRCIGCHGCEVHCKVNKGLPVGPILCEIDHSPLTVVGGVPKTEFTFSTCNHCDEPLCVPVCPTGAMLKREDSIVYIDDELCIGCMACKTACPWDIPEYNPVTDKAVKCDLCMDRLDAGLKPACVAKCMTHALKLVTLQEA</sequence>
<dbReference type="InterPro" id="IPR017896">
    <property type="entry name" value="4Fe4S_Fe-S-bd"/>
</dbReference>
<dbReference type="GO" id="GO:0051539">
    <property type="term" value="F:4 iron, 4 sulfur cluster binding"/>
    <property type="evidence" value="ECO:0007669"/>
    <property type="project" value="UniProtKB-KW"/>
</dbReference>
<evidence type="ECO:0000259" key="5">
    <source>
        <dbReference type="PROSITE" id="PS51379"/>
    </source>
</evidence>
<dbReference type="PANTHER" id="PTHR43177:SF3">
    <property type="entry name" value="PROTEIN NRFC HOMOLOG"/>
    <property type="match status" value="1"/>
</dbReference>
<dbReference type="PROSITE" id="PS51379">
    <property type="entry name" value="4FE4S_FER_2"/>
    <property type="match status" value="3"/>
</dbReference>
<organism evidence="6 7">
    <name type="scientific">Desulforhopalus singaporensis</name>
    <dbReference type="NCBI Taxonomy" id="91360"/>
    <lineage>
        <taxon>Bacteria</taxon>
        <taxon>Pseudomonadati</taxon>
        <taxon>Thermodesulfobacteriota</taxon>
        <taxon>Desulfobulbia</taxon>
        <taxon>Desulfobulbales</taxon>
        <taxon>Desulfocapsaceae</taxon>
        <taxon>Desulforhopalus</taxon>
    </lineage>
</organism>
<dbReference type="SUPFAM" id="SSF54862">
    <property type="entry name" value="4Fe-4S ferredoxins"/>
    <property type="match status" value="1"/>
</dbReference>
<reference evidence="6 7" key="1">
    <citation type="submission" date="2016-10" db="EMBL/GenBank/DDBJ databases">
        <authorList>
            <person name="de Groot N.N."/>
        </authorList>
    </citation>
    <scope>NUCLEOTIDE SEQUENCE [LARGE SCALE GENOMIC DNA]</scope>
    <source>
        <strain evidence="6 7">DSM 12130</strain>
    </source>
</reference>
<dbReference type="PROSITE" id="PS00198">
    <property type="entry name" value="4FE4S_FER_1"/>
    <property type="match status" value="1"/>
</dbReference>
<feature type="domain" description="4Fe-4S ferredoxin-type" evidence="5">
    <location>
        <begin position="50"/>
        <end position="81"/>
    </location>
</feature>
<protein>
    <submittedName>
        <fullName evidence="6">Fe-S-cluster-containing dehydrogenase component</fullName>
    </submittedName>
</protein>
<keyword evidence="2" id="KW-0479">Metal-binding</keyword>
<dbReference type="InterPro" id="IPR017900">
    <property type="entry name" value="4Fe4S_Fe_S_CS"/>
</dbReference>
<dbReference type="Gene3D" id="3.30.70.20">
    <property type="match status" value="2"/>
</dbReference>
<evidence type="ECO:0000313" key="6">
    <source>
        <dbReference type="EMBL" id="SDP15252.1"/>
    </source>
</evidence>
<evidence type="ECO:0000256" key="1">
    <source>
        <dbReference type="ARBA" id="ARBA00022485"/>
    </source>
</evidence>
<dbReference type="InterPro" id="IPR050954">
    <property type="entry name" value="ET_IronSulfur_Cluster-Binding"/>
</dbReference>
<feature type="domain" description="4Fe-4S ferredoxin-type" evidence="5">
    <location>
        <begin position="4"/>
        <end position="34"/>
    </location>
</feature>
<dbReference type="AlphaFoldDB" id="A0A1H0QD23"/>
<dbReference type="RefSeq" id="WP_092222258.1">
    <property type="nucleotide sequence ID" value="NZ_FNJI01000011.1"/>
</dbReference>
<accession>A0A1H0QD23</accession>
<dbReference type="Proteomes" id="UP000199073">
    <property type="component" value="Unassembled WGS sequence"/>
</dbReference>
<dbReference type="Pfam" id="PF13247">
    <property type="entry name" value="Fer4_11"/>
    <property type="match status" value="1"/>
</dbReference>
<keyword evidence="3" id="KW-0408">Iron</keyword>
<evidence type="ECO:0000256" key="2">
    <source>
        <dbReference type="ARBA" id="ARBA00022723"/>
    </source>
</evidence>
<dbReference type="STRING" id="91360.SAMN05660330_01952"/>
<keyword evidence="4" id="KW-0411">Iron-sulfur</keyword>
<dbReference type="EMBL" id="FNJI01000011">
    <property type="protein sequence ID" value="SDP15252.1"/>
    <property type="molecule type" value="Genomic_DNA"/>
</dbReference>
<dbReference type="PANTHER" id="PTHR43177">
    <property type="entry name" value="PROTEIN NRFC"/>
    <property type="match status" value="1"/>
</dbReference>
<evidence type="ECO:0000256" key="4">
    <source>
        <dbReference type="ARBA" id="ARBA00023014"/>
    </source>
</evidence>